<proteinExistence type="predicted"/>
<dbReference type="AlphaFoldDB" id="A0AAW1TZK4"/>
<sequence length="115" mass="13061">MVSLKSVIFAWLQNLGQRKKSNLIHQWSSPLVQGTRSTALVMRTLADSVLRSYDNSSMIGKHEVPSIHASRRDEIKTPREKRKLESTQSQSDDQLILKNAGKRKKRSTGEQITSE</sequence>
<dbReference type="Proteomes" id="UP001431783">
    <property type="component" value="Unassembled WGS sequence"/>
</dbReference>
<name>A0AAW1TZK4_9CUCU</name>
<organism evidence="2 3">
    <name type="scientific">Henosepilachna vigintioctopunctata</name>
    <dbReference type="NCBI Taxonomy" id="420089"/>
    <lineage>
        <taxon>Eukaryota</taxon>
        <taxon>Metazoa</taxon>
        <taxon>Ecdysozoa</taxon>
        <taxon>Arthropoda</taxon>
        <taxon>Hexapoda</taxon>
        <taxon>Insecta</taxon>
        <taxon>Pterygota</taxon>
        <taxon>Neoptera</taxon>
        <taxon>Endopterygota</taxon>
        <taxon>Coleoptera</taxon>
        <taxon>Polyphaga</taxon>
        <taxon>Cucujiformia</taxon>
        <taxon>Coccinelloidea</taxon>
        <taxon>Coccinellidae</taxon>
        <taxon>Epilachninae</taxon>
        <taxon>Epilachnini</taxon>
        <taxon>Henosepilachna</taxon>
    </lineage>
</organism>
<evidence type="ECO:0000256" key="1">
    <source>
        <dbReference type="SAM" id="MobiDB-lite"/>
    </source>
</evidence>
<protein>
    <submittedName>
        <fullName evidence="2">Uncharacterized protein</fullName>
    </submittedName>
</protein>
<feature type="region of interest" description="Disordered" evidence="1">
    <location>
        <begin position="60"/>
        <end position="115"/>
    </location>
</feature>
<keyword evidence="3" id="KW-1185">Reference proteome</keyword>
<evidence type="ECO:0000313" key="2">
    <source>
        <dbReference type="EMBL" id="KAK9873651.1"/>
    </source>
</evidence>
<accession>A0AAW1TZK4</accession>
<comment type="caution">
    <text evidence="2">The sequence shown here is derived from an EMBL/GenBank/DDBJ whole genome shotgun (WGS) entry which is preliminary data.</text>
</comment>
<gene>
    <name evidence="2" type="ORF">WA026_023515</name>
</gene>
<reference evidence="2 3" key="1">
    <citation type="submission" date="2023-03" db="EMBL/GenBank/DDBJ databases">
        <title>Genome insight into feeding habits of ladybird beetles.</title>
        <authorList>
            <person name="Li H.-S."/>
            <person name="Huang Y.-H."/>
            <person name="Pang H."/>
        </authorList>
    </citation>
    <scope>NUCLEOTIDE SEQUENCE [LARGE SCALE GENOMIC DNA]</scope>
    <source>
        <strain evidence="2">SYSU_2023b</strain>
        <tissue evidence="2">Whole body</tissue>
    </source>
</reference>
<feature type="compositionally biased region" description="Basic and acidic residues" evidence="1">
    <location>
        <begin position="60"/>
        <end position="85"/>
    </location>
</feature>
<dbReference type="EMBL" id="JARQZJ010000025">
    <property type="protein sequence ID" value="KAK9873651.1"/>
    <property type="molecule type" value="Genomic_DNA"/>
</dbReference>
<evidence type="ECO:0000313" key="3">
    <source>
        <dbReference type="Proteomes" id="UP001431783"/>
    </source>
</evidence>